<dbReference type="InterPro" id="IPR008972">
    <property type="entry name" value="Cupredoxin"/>
</dbReference>
<comment type="caution">
    <text evidence="1">The sequence shown here is derived from an EMBL/GenBank/DDBJ whole genome shotgun (WGS) entry which is preliminary data.</text>
</comment>
<dbReference type="Gene3D" id="2.60.40.420">
    <property type="entry name" value="Cupredoxins - blue copper proteins"/>
    <property type="match status" value="1"/>
</dbReference>
<proteinExistence type="predicted"/>
<accession>A0A1E5QBF5</accession>
<evidence type="ECO:0000313" key="1">
    <source>
        <dbReference type="EMBL" id="OEJ69274.1"/>
    </source>
</evidence>
<gene>
    <name evidence="1" type="ORF">BEN30_04120</name>
</gene>
<dbReference type="RefSeq" id="WP_069956739.1">
    <property type="nucleotide sequence ID" value="NZ_MCGG01000008.1"/>
</dbReference>
<dbReference type="EMBL" id="MCGG01000008">
    <property type="protein sequence ID" value="OEJ69274.1"/>
    <property type="molecule type" value="Genomic_DNA"/>
</dbReference>
<protein>
    <submittedName>
        <fullName evidence="1">Uncharacterized protein</fullName>
    </submittedName>
</protein>
<name>A0A1E5QBF5_9PROT</name>
<dbReference type="AlphaFoldDB" id="A0A1E5QBF5"/>
<dbReference type="OrthoDB" id="9816061at2"/>
<sequence>MNLPFLSLSAVRRLTSGIPGIPGTGAVALLAGLAVSGCSTFSASQSTAFLEDCLSDSADIIEKVDWDTVQPNRVRIVDNNYRPMVMSFEQGRPYTLVITNADPSSHSLWAPSFMKQGIALKSVQIGDNAPAMGCVNGVRIAPRSTVTLRFVPVWEGRYEMFDSGFALIPGQLTAGVFHIVEPRVGLAAK</sequence>
<evidence type="ECO:0000313" key="2">
    <source>
        <dbReference type="Proteomes" id="UP000095347"/>
    </source>
</evidence>
<dbReference type="STRING" id="28181.BEN30_04120"/>
<reference evidence="2" key="1">
    <citation type="submission" date="2016-07" db="EMBL/GenBank/DDBJ databases">
        <authorList>
            <person name="Florea S."/>
            <person name="Webb J.S."/>
            <person name="Jaromczyk J."/>
            <person name="Schardl C.L."/>
        </authorList>
    </citation>
    <scope>NUCLEOTIDE SEQUENCE [LARGE SCALE GENOMIC DNA]</scope>
    <source>
        <strain evidence="2">MV-1</strain>
    </source>
</reference>
<dbReference type="Proteomes" id="UP000095347">
    <property type="component" value="Unassembled WGS sequence"/>
</dbReference>
<dbReference type="SUPFAM" id="SSF49503">
    <property type="entry name" value="Cupredoxins"/>
    <property type="match status" value="1"/>
</dbReference>
<keyword evidence="2" id="KW-1185">Reference proteome</keyword>
<organism evidence="1 2">
    <name type="scientific">Magnetovibrio blakemorei</name>
    <dbReference type="NCBI Taxonomy" id="28181"/>
    <lineage>
        <taxon>Bacteria</taxon>
        <taxon>Pseudomonadati</taxon>
        <taxon>Pseudomonadota</taxon>
        <taxon>Alphaproteobacteria</taxon>
        <taxon>Rhodospirillales</taxon>
        <taxon>Magnetovibrionaceae</taxon>
        <taxon>Magnetovibrio</taxon>
    </lineage>
</organism>